<dbReference type="OrthoDB" id="445946at2759"/>
<comment type="caution">
    <text evidence="2">The sequence shown here is derived from an EMBL/GenBank/DDBJ whole genome shotgun (WGS) entry which is preliminary data.</text>
</comment>
<dbReference type="EMBL" id="CAJNJA010046807">
    <property type="protein sequence ID" value="CAE7819908.1"/>
    <property type="molecule type" value="Genomic_DNA"/>
</dbReference>
<keyword evidence="1" id="KW-0472">Membrane</keyword>
<name>A0A812ZCU4_9DINO</name>
<sequence>MRRSELVTLSEDRATQLAPMLSPRQLARLAVGFGEGKARSVHWTVMADFRIVRFLRWAFGKLALAIGLGIWITLGNSHALTRASAFSAPDVLRVLAGFDAANVQHPGFLKTFWALAAEKQAKYLVEELLALLQLWPRLPPALRVAELPDSLMKHLRGRLEKGSRGVGWYAPAELATELIEWLPASRALTDRGMDGRLVRASMAQLPRQLQSAPPALRERLLAALTLRDEDILTKARSEAQQSEALQRALAKVAQELIPAVRQPAVRKLAADTAFGCAALGFDGPALRDLLGVLLEDMDIEVGPAARICWACAEVGVHASAARALLSRLAAAGATPSAIEEKARAAAPTPWRLCLPRWPC</sequence>
<reference evidence="2" key="1">
    <citation type="submission" date="2021-02" db="EMBL/GenBank/DDBJ databases">
        <authorList>
            <person name="Dougan E. K."/>
            <person name="Rhodes N."/>
            <person name="Thang M."/>
            <person name="Chan C."/>
        </authorList>
    </citation>
    <scope>NUCLEOTIDE SEQUENCE</scope>
</reference>
<keyword evidence="1" id="KW-1133">Transmembrane helix</keyword>
<keyword evidence="1" id="KW-0812">Transmembrane</keyword>
<dbReference type="Proteomes" id="UP000601435">
    <property type="component" value="Unassembled WGS sequence"/>
</dbReference>
<organism evidence="2 3">
    <name type="scientific">Symbiodinium necroappetens</name>
    <dbReference type="NCBI Taxonomy" id="1628268"/>
    <lineage>
        <taxon>Eukaryota</taxon>
        <taxon>Sar</taxon>
        <taxon>Alveolata</taxon>
        <taxon>Dinophyceae</taxon>
        <taxon>Suessiales</taxon>
        <taxon>Symbiodiniaceae</taxon>
        <taxon>Symbiodinium</taxon>
    </lineage>
</organism>
<accession>A0A812ZCU4</accession>
<evidence type="ECO:0000313" key="3">
    <source>
        <dbReference type="Proteomes" id="UP000601435"/>
    </source>
</evidence>
<keyword evidence="3" id="KW-1185">Reference proteome</keyword>
<feature type="transmembrane region" description="Helical" evidence="1">
    <location>
        <begin position="54"/>
        <end position="74"/>
    </location>
</feature>
<evidence type="ECO:0000256" key="1">
    <source>
        <dbReference type="SAM" id="Phobius"/>
    </source>
</evidence>
<evidence type="ECO:0000313" key="2">
    <source>
        <dbReference type="EMBL" id="CAE7819908.1"/>
    </source>
</evidence>
<proteinExistence type="predicted"/>
<dbReference type="AlphaFoldDB" id="A0A812ZCU4"/>
<gene>
    <name evidence="2" type="ORF">SNEC2469_LOCUS24386</name>
</gene>
<protein>
    <submittedName>
        <fullName evidence="2">Uncharacterized protein</fullName>
    </submittedName>
</protein>